<accession>A0A0C3BT46</accession>
<dbReference type="Proteomes" id="UP000053424">
    <property type="component" value="Unassembled WGS sequence"/>
</dbReference>
<evidence type="ECO:0000256" key="1">
    <source>
        <dbReference type="SAM" id="MobiDB-lite"/>
    </source>
</evidence>
<sequence length="168" mass="18291">MTKSLLIQEYWAICDCGIFPGGRKHASQDVTITALVGGTSCDDSTGFESCALLEAIENDKRGLEKKGDRQSTMPDPHRAYGSGETNRQFLSAFTHKREVPIDRLLTKKAKDGDLVGGRIHRGERHVRVATERHLVRISVAGDCGVYGAAGEAGDKKEAVGGMTRHPQR</sequence>
<dbReference type="HOGENOM" id="CLU_1586691_0_0_1"/>
<protein>
    <submittedName>
        <fullName evidence="2">Uncharacterized protein</fullName>
    </submittedName>
</protein>
<dbReference type="EMBL" id="KN831826">
    <property type="protein sequence ID" value="KIM35239.1"/>
    <property type="molecule type" value="Genomic_DNA"/>
</dbReference>
<reference evidence="3" key="2">
    <citation type="submission" date="2015-01" db="EMBL/GenBank/DDBJ databases">
        <title>Evolutionary Origins and Diversification of the Mycorrhizal Mutualists.</title>
        <authorList>
            <consortium name="DOE Joint Genome Institute"/>
            <consortium name="Mycorrhizal Genomics Consortium"/>
            <person name="Kohler A."/>
            <person name="Kuo A."/>
            <person name="Nagy L.G."/>
            <person name="Floudas D."/>
            <person name="Copeland A."/>
            <person name="Barry K.W."/>
            <person name="Cichocki N."/>
            <person name="Veneault-Fourrey C."/>
            <person name="LaButti K."/>
            <person name="Lindquist E.A."/>
            <person name="Lipzen A."/>
            <person name="Lundell T."/>
            <person name="Morin E."/>
            <person name="Murat C."/>
            <person name="Riley R."/>
            <person name="Ohm R."/>
            <person name="Sun H."/>
            <person name="Tunlid A."/>
            <person name="Henrissat B."/>
            <person name="Grigoriev I.V."/>
            <person name="Hibbett D.S."/>
            <person name="Martin F."/>
        </authorList>
    </citation>
    <scope>NUCLEOTIDE SEQUENCE [LARGE SCALE GENOMIC DNA]</scope>
    <source>
        <strain evidence="3">h7</strain>
    </source>
</reference>
<reference evidence="2 3" key="1">
    <citation type="submission" date="2014-04" db="EMBL/GenBank/DDBJ databases">
        <authorList>
            <consortium name="DOE Joint Genome Institute"/>
            <person name="Kuo A."/>
            <person name="Gay G."/>
            <person name="Dore J."/>
            <person name="Kohler A."/>
            <person name="Nagy L.G."/>
            <person name="Floudas D."/>
            <person name="Copeland A."/>
            <person name="Barry K.W."/>
            <person name="Cichocki N."/>
            <person name="Veneault-Fourrey C."/>
            <person name="LaButti K."/>
            <person name="Lindquist E.A."/>
            <person name="Lipzen A."/>
            <person name="Lundell T."/>
            <person name="Morin E."/>
            <person name="Murat C."/>
            <person name="Sun H."/>
            <person name="Tunlid A."/>
            <person name="Henrissat B."/>
            <person name="Grigoriev I.V."/>
            <person name="Hibbett D.S."/>
            <person name="Martin F."/>
            <person name="Nordberg H.P."/>
            <person name="Cantor M.N."/>
            <person name="Hua S.X."/>
        </authorList>
    </citation>
    <scope>NUCLEOTIDE SEQUENCE [LARGE SCALE GENOMIC DNA]</scope>
    <source>
        <strain evidence="3">h7</strain>
    </source>
</reference>
<organism evidence="2 3">
    <name type="scientific">Hebeloma cylindrosporum</name>
    <dbReference type="NCBI Taxonomy" id="76867"/>
    <lineage>
        <taxon>Eukaryota</taxon>
        <taxon>Fungi</taxon>
        <taxon>Dikarya</taxon>
        <taxon>Basidiomycota</taxon>
        <taxon>Agaricomycotina</taxon>
        <taxon>Agaricomycetes</taxon>
        <taxon>Agaricomycetidae</taxon>
        <taxon>Agaricales</taxon>
        <taxon>Agaricineae</taxon>
        <taxon>Hymenogastraceae</taxon>
        <taxon>Hebeloma</taxon>
    </lineage>
</organism>
<name>A0A0C3BT46_HEBCY</name>
<gene>
    <name evidence="2" type="ORF">M413DRAFT_14660</name>
</gene>
<proteinExistence type="predicted"/>
<dbReference type="AlphaFoldDB" id="A0A0C3BT46"/>
<keyword evidence="3" id="KW-1185">Reference proteome</keyword>
<evidence type="ECO:0000313" key="2">
    <source>
        <dbReference type="EMBL" id="KIM35239.1"/>
    </source>
</evidence>
<feature type="region of interest" description="Disordered" evidence="1">
    <location>
        <begin position="61"/>
        <end position="83"/>
    </location>
</feature>
<evidence type="ECO:0000313" key="3">
    <source>
        <dbReference type="Proteomes" id="UP000053424"/>
    </source>
</evidence>